<keyword evidence="10" id="KW-1185">Reference proteome</keyword>
<dbReference type="GO" id="GO:0008180">
    <property type="term" value="C:COP9 signalosome"/>
    <property type="evidence" value="ECO:0007669"/>
    <property type="project" value="TreeGrafter"/>
</dbReference>
<comment type="subcellular location">
    <subcellularLocation>
        <location evidence="2">Cytoplasm</location>
    </subcellularLocation>
    <subcellularLocation>
        <location evidence="1">Nucleus</location>
    </subcellularLocation>
</comment>
<gene>
    <name evidence="9" type="ORF">C4D60_Mb09t18750</name>
</gene>
<dbReference type="STRING" id="52838.A0A4S8IIS2"/>
<dbReference type="EMBL" id="PYDT01000010">
    <property type="protein sequence ID" value="THU47734.1"/>
    <property type="molecule type" value="Genomic_DNA"/>
</dbReference>
<evidence type="ECO:0000256" key="3">
    <source>
        <dbReference type="ARBA" id="ARBA00010417"/>
    </source>
</evidence>
<name>A0A4S8IIS2_MUSBA</name>
<dbReference type="PANTHER" id="PTHR10855:SF2">
    <property type="entry name" value="COP9 SIGNALOSOME COMPLEX SUBUNIT 4"/>
    <property type="match status" value="1"/>
</dbReference>
<evidence type="ECO:0000256" key="1">
    <source>
        <dbReference type="ARBA" id="ARBA00004123"/>
    </source>
</evidence>
<evidence type="ECO:0000313" key="9">
    <source>
        <dbReference type="EMBL" id="THU47734.1"/>
    </source>
</evidence>
<dbReference type="InterPro" id="IPR036388">
    <property type="entry name" value="WH-like_DNA-bd_sf"/>
</dbReference>
<accession>A0A4S8IIS2</accession>
<sequence length="384" mass="43422">MEGALATAAAITDQRQKIEHYRLILASVLSSSPVDTSLAKRFIDHSARSRPLILRRLGLLLSALVCMVSDEVPLVVSRQLLQSFAQDLGRLEADVQKEIAHYALTQIQPRVVSFEEQVLIIREKLAELYESEQQWSKAAQMLSGIDLDSGVRILDDMYKLSKCVQIARLYLEDDDAVNAEAFINKASFLVSNSQHEVLNLQYKVCYARILDLKRKFLEAALRYYDISQIEKRQIGDEEIDEDALEQALSAAVTCTILAAAGPQRSRVLATLYKDERCSKLKIYPILQKVNLERILRKPEIDAFAEELKPHQKALLPDNSTAEKIAARMIYEDRMRGSIDQVEAVIHFEDDTEELQQWDQQIAGLCQALNDILDSMTSKGMSVPI</sequence>
<dbReference type="PANTHER" id="PTHR10855">
    <property type="entry name" value="26S PROTEASOME NON-ATPASE REGULATORY SUBUNIT 12/COP9 SIGNALOSOME COMPLEX SUBUNIT 4"/>
    <property type="match status" value="1"/>
</dbReference>
<evidence type="ECO:0000256" key="6">
    <source>
        <dbReference type="ARBA" id="ARBA00023242"/>
    </source>
</evidence>
<keyword evidence="6" id="KW-0539">Nucleus</keyword>
<reference evidence="9 10" key="1">
    <citation type="journal article" date="2019" name="Nat. Plants">
        <title>Genome sequencing of Musa balbisiana reveals subgenome evolution and function divergence in polyploid bananas.</title>
        <authorList>
            <person name="Yao X."/>
        </authorList>
    </citation>
    <scope>NUCLEOTIDE SEQUENCE [LARGE SCALE GENOMIC DNA]</scope>
    <source>
        <strain evidence="10">cv. DH-PKW</strain>
        <tissue evidence="9">Leaves</tissue>
    </source>
</reference>
<evidence type="ECO:0000313" key="10">
    <source>
        <dbReference type="Proteomes" id="UP000317650"/>
    </source>
</evidence>
<comment type="similarity">
    <text evidence="3">Belongs to the CSN4 family.</text>
</comment>
<dbReference type="InterPro" id="IPR040134">
    <property type="entry name" value="PSMD12/CSN4"/>
</dbReference>
<comment type="caution">
    <text evidence="9">The sequence shown here is derived from an EMBL/GenBank/DDBJ whole genome shotgun (WGS) entry which is preliminary data.</text>
</comment>
<dbReference type="Pfam" id="PF22241">
    <property type="entry name" value="PSMD12-CSN4_N"/>
    <property type="match status" value="1"/>
</dbReference>
<proteinExistence type="inferred from homology"/>
<evidence type="ECO:0000259" key="7">
    <source>
        <dbReference type="Pfam" id="PF01399"/>
    </source>
</evidence>
<organism evidence="9 10">
    <name type="scientific">Musa balbisiana</name>
    <name type="common">Banana</name>
    <dbReference type="NCBI Taxonomy" id="52838"/>
    <lineage>
        <taxon>Eukaryota</taxon>
        <taxon>Viridiplantae</taxon>
        <taxon>Streptophyta</taxon>
        <taxon>Embryophyta</taxon>
        <taxon>Tracheophyta</taxon>
        <taxon>Spermatophyta</taxon>
        <taxon>Magnoliopsida</taxon>
        <taxon>Liliopsida</taxon>
        <taxon>Zingiberales</taxon>
        <taxon>Musaceae</taxon>
        <taxon>Musa</taxon>
    </lineage>
</organism>
<dbReference type="Pfam" id="PF01399">
    <property type="entry name" value="PCI"/>
    <property type="match status" value="1"/>
</dbReference>
<feature type="domain" description="PSMD12/CSN4-like N-terminal" evidence="8">
    <location>
        <begin position="59"/>
        <end position="230"/>
    </location>
</feature>
<evidence type="ECO:0000256" key="2">
    <source>
        <dbReference type="ARBA" id="ARBA00004496"/>
    </source>
</evidence>
<keyword evidence="5" id="KW-0963">Cytoplasm</keyword>
<dbReference type="GO" id="GO:0005829">
    <property type="term" value="C:cytosol"/>
    <property type="evidence" value="ECO:0007669"/>
    <property type="project" value="TreeGrafter"/>
</dbReference>
<evidence type="ECO:0000259" key="8">
    <source>
        <dbReference type="Pfam" id="PF22241"/>
    </source>
</evidence>
<dbReference type="Proteomes" id="UP000317650">
    <property type="component" value="Chromosome 9"/>
</dbReference>
<feature type="domain" description="PCI" evidence="7">
    <location>
        <begin position="288"/>
        <end position="349"/>
    </location>
</feature>
<evidence type="ECO:0000256" key="4">
    <source>
        <dbReference type="ARBA" id="ARBA00014881"/>
    </source>
</evidence>
<protein>
    <recommendedName>
        <fullName evidence="4">COP9 signalosome complex subunit 4</fullName>
    </recommendedName>
</protein>
<dbReference type="InterPro" id="IPR000717">
    <property type="entry name" value="PCI_dom"/>
</dbReference>
<evidence type="ECO:0000256" key="5">
    <source>
        <dbReference type="ARBA" id="ARBA00022490"/>
    </source>
</evidence>
<dbReference type="Gene3D" id="1.10.10.10">
    <property type="entry name" value="Winged helix-like DNA-binding domain superfamily/Winged helix DNA-binding domain"/>
    <property type="match status" value="1"/>
</dbReference>
<dbReference type="InterPro" id="IPR054559">
    <property type="entry name" value="PSMD12-CSN4-like_N"/>
</dbReference>
<dbReference type="AlphaFoldDB" id="A0A4S8IIS2"/>